<accession>L0FY08</accession>
<proteinExistence type="predicted"/>
<dbReference type="OrthoDB" id="790983at2"/>
<protein>
    <submittedName>
        <fullName evidence="1">RteC protein</fullName>
    </submittedName>
</protein>
<dbReference type="KEGG" id="evi:Echvi_1367"/>
<organism evidence="1 2">
    <name type="scientific">Echinicola vietnamensis (strain DSM 17526 / LMG 23754 / KMM 6221)</name>
    <dbReference type="NCBI Taxonomy" id="926556"/>
    <lineage>
        <taxon>Bacteria</taxon>
        <taxon>Pseudomonadati</taxon>
        <taxon>Bacteroidota</taxon>
        <taxon>Cytophagia</taxon>
        <taxon>Cytophagales</taxon>
        <taxon>Cyclobacteriaceae</taxon>
        <taxon>Echinicola</taxon>
    </lineage>
</organism>
<name>L0FY08_ECHVK</name>
<dbReference type="HOGENOM" id="CLU_079317_0_0_10"/>
<dbReference type="AlphaFoldDB" id="L0FY08"/>
<evidence type="ECO:0000313" key="2">
    <source>
        <dbReference type="Proteomes" id="UP000010796"/>
    </source>
</evidence>
<gene>
    <name evidence="1" type="ordered locus">Echvi_1367</name>
</gene>
<dbReference type="RefSeq" id="WP_015265200.1">
    <property type="nucleotide sequence ID" value="NC_019904.1"/>
</dbReference>
<dbReference type="STRING" id="926556.Echvi_1367"/>
<reference evidence="2" key="1">
    <citation type="submission" date="2012-02" db="EMBL/GenBank/DDBJ databases">
        <title>The complete genome of Echinicola vietnamensis DSM 17526.</title>
        <authorList>
            <person name="Lucas S."/>
            <person name="Copeland A."/>
            <person name="Lapidus A."/>
            <person name="Glavina del Rio T."/>
            <person name="Dalin E."/>
            <person name="Tice H."/>
            <person name="Bruce D."/>
            <person name="Goodwin L."/>
            <person name="Pitluck S."/>
            <person name="Peters L."/>
            <person name="Ovchinnikova G."/>
            <person name="Teshima H."/>
            <person name="Kyrpides N."/>
            <person name="Mavromatis K."/>
            <person name="Ivanova N."/>
            <person name="Brettin T."/>
            <person name="Detter J.C."/>
            <person name="Han C."/>
            <person name="Larimer F."/>
            <person name="Land M."/>
            <person name="Hauser L."/>
            <person name="Markowitz V."/>
            <person name="Cheng J.-F."/>
            <person name="Hugenholtz P."/>
            <person name="Woyke T."/>
            <person name="Wu D."/>
            <person name="Brambilla E."/>
            <person name="Klenk H.-P."/>
            <person name="Eisen J.A."/>
        </authorList>
    </citation>
    <scope>NUCLEOTIDE SEQUENCE [LARGE SCALE GENOMIC DNA]</scope>
    <source>
        <strain evidence="2">DSM 17526 / LMG 23754 / KMM 6221</strain>
    </source>
</reference>
<evidence type="ECO:0000313" key="1">
    <source>
        <dbReference type="EMBL" id="AGA77636.1"/>
    </source>
</evidence>
<dbReference type="InterPro" id="IPR018534">
    <property type="entry name" value="Tet_reg_excision_RteC"/>
</dbReference>
<dbReference type="EMBL" id="CP003346">
    <property type="protein sequence ID" value="AGA77636.1"/>
    <property type="molecule type" value="Genomic_DNA"/>
</dbReference>
<keyword evidence="2" id="KW-1185">Reference proteome</keyword>
<dbReference type="Proteomes" id="UP000010796">
    <property type="component" value="Chromosome"/>
</dbReference>
<sequence>MRHLCHELYQGLKSQLHEVHLAQHPPLREAQECFSCVHTALDQLKEKFAGYDFTPPEEIYFFKQVKPRFVSEQIYYGELYYMHSTIPIEPKEIAQHFKRQLAFIRSYFQRHHFLYTYFRLDRNDLDEYLFRRNAPKVPFLPDKPFIQRDAPFSTLGSYRFSRFKAYSRLKEHLHQQIRTLKNPETATGKARLKWTAPKVALIELTYALKAAGVFNNGQATIRDIATVVEKVFQQDMSQYYRTFQEIRIRKSGRTHFLKRLTHALEKWMDNTDLDGKGEKFD</sequence>
<dbReference type="eggNOG" id="ENOG5030EMJ">
    <property type="taxonomic scope" value="Bacteria"/>
</dbReference>
<dbReference type="Pfam" id="PF09357">
    <property type="entry name" value="RteC"/>
    <property type="match status" value="1"/>
</dbReference>